<gene>
    <name evidence="3" type="ORF">EP51_39485</name>
</gene>
<evidence type="ECO:0000256" key="2">
    <source>
        <dbReference type="ARBA" id="ARBA00023002"/>
    </source>
</evidence>
<dbReference type="EMBL" id="CP008948">
    <property type="protein sequence ID" value="AII10391.1"/>
    <property type="molecule type" value="Genomic_DNA"/>
</dbReference>
<dbReference type="SUPFAM" id="SSF51735">
    <property type="entry name" value="NAD(P)-binding Rossmann-fold domains"/>
    <property type="match status" value="1"/>
</dbReference>
<evidence type="ECO:0000256" key="1">
    <source>
        <dbReference type="ARBA" id="ARBA00006484"/>
    </source>
</evidence>
<dbReference type="CDD" id="cd05233">
    <property type="entry name" value="SDR_c"/>
    <property type="match status" value="1"/>
</dbReference>
<dbReference type="PRINTS" id="PR00080">
    <property type="entry name" value="SDRFAMILY"/>
</dbReference>
<proteinExistence type="inferred from homology"/>
<keyword evidence="2" id="KW-0560">Oxidoreductase</keyword>
<geneLocation type="plasmid" evidence="3 4">
    <name>pPDG1</name>
</geneLocation>
<keyword evidence="3" id="KW-0614">Plasmid</keyword>
<dbReference type="GO" id="GO:0016491">
    <property type="term" value="F:oxidoreductase activity"/>
    <property type="evidence" value="ECO:0007669"/>
    <property type="project" value="UniProtKB-KW"/>
</dbReference>
<organism evidence="3 4">
    <name type="scientific">Rhodococcus opacus</name>
    <name type="common">Nocardia opaca</name>
    <dbReference type="NCBI Taxonomy" id="37919"/>
    <lineage>
        <taxon>Bacteria</taxon>
        <taxon>Bacillati</taxon>
        <taxon>Actinomycetota</taxon>
        <taxon>Actinomycetes</taxon>
        <taxon>Mycobacteriales</taxon>
        <taxon>Nocardiaceae</taxon>
        <taxon>Rhodococcus</taxon>
    </lineage>
</organism>
<dbReference type="InterPro" id="IPR036291">
    <property type="entry name" value="NAD(P)-bd_dom_sf"/>
</dbReference>
<dbReference type="InterPro" id="IPR020904">
    <property type="entry name" value="Sc_DH/Rdtase_CS"/>
</dbReference>
<reference evidence="3 4" key="1">
    <citation type="submission" date="2014-07" db="EMBL/GenBank/DDBJ databases">
        <title>Genome Sequence of Rhodococcus opacus Strain R7, a Biodegrader of Mono- and Polycyclic Aromatic Hydrocarbons.</title>
        <authorList>
            <person name="Di Gennaro P."/>
            <person name="Zampolli J."/>
            <person name="Presti I."/>
            <person name="Cappelletti M."/>
            <person name="D'Ursi P."/>
            <person name="Orro A."/>
            <person name="Mezzelani A."/>
            <person name="Milanesi L."/>
        </authorList>
    </citation>
    <scope>NUCLEOTIDE SEQUENCE [LARGE SCALE GENOMIC DNA]</scope>
    <source>
        <strain evidence="3 4">R7</strain>
        <plasmid evidence="3">pPDG1</plasmid>
    </source>
</reference>
<dbReference type="AlphaFoldDB" id="A0A076EX59"/>
<sequence>MNSPQNSIVTGAASGIGLAIAERLIAAGGTVIAFDINETALEASRDVLGERYIPSVGSVNDSDDVKRAVQACTELTGGLNCLFNVAGGLRNAPITELSEDYWDFTVDLVLRGVFLTTKYAARKMIENGGGSIVNVASLNAHIPMFGASAYSSAKAGVEMFSKNAALELGRHGIRVNAVLPGLVETPLAKPLIENRELMEAFNRICVLKRPAQPDELAAPAVFLASDGASYVTGTSLVVDGGSEIGSYPDLSGSDASSFPGMS</sequence>
<dbReference type="FunFam" id="3.40.50.720:FF:000084">
    <property type="entry name" value="Short-chain dehydrogenase reductase"/>
    <property type="match status" value="1"/>
</dbReference>
<dbReference type="PRINTS" id="PR00081">
    <property type="entry name" value="GDHRDH"/>
</dbReference>
<dbReference type="Pfam" id="PF13561">
    <property type="entry name" value="adh_short_C2"/>
    <property type="match status" value="1"/>
</dbReference>
<protein>
    <submittedName>
        <fullName evidence="3">Short-chain dehydrogenase</fullName>
    </submittedName>
</protein>
<dbReference type="InterPro" id="IPR002347">
    <property type="entry name" value="SDR_fam"/>
</dbReference>
<evidence type="ECO:0000313" key="4">
    <source>
        <dbReference type="Proteomes" id="UP000028488"/>
    </source>
</evidence>
<comment type="similarity">
    <text evidence="1">Belongs to the short-chain dehydrogenases/reductases (SDR) family.</text>
</comment>
<dbReference type="Proteomes" id="UP000028488">
    <property type="component" value="Plasmid pPDG1"/>
</dbReference>
<dbReference type="PROSITE" id="PS00061">
    <property type="entry name" value="ADH_SHORT"/>
    <property type="match status" value="1"/>
</dbReference>
<dbReference type="Gene3D" id="3.40.50.720">
    <property type="entry name" value="NAD(P)-binding Rossmann-like Domain"/>
    <property type="match status" value="1"/>
</dbReference>
<dbReference type="PANTHER" id="PTHR24321">
    <property type="entry name" value="DEHYDROGENASES, SHORT CHAIN"/>
    <property type="match status" value="1"/>
</dbReference>
<dbReference type="PANTHER" id="PTHR24321:SF15">
    <property type="entry name" value="OXIDOREDUCTASE UCPA"/>
    <property type="match status" value="1"/>
</dbReference>
<accession>A0A076EX59</accession>
<evidence type="ECO:0000313" key="3">
    <source>
        <dbReference type="EMBL" id="AII10391.1"/>
    </source>
</evidence>
<name>A0A076EX59_RHOOP</name>